<keyword evidence="2" id="KW-1185">Reference proteome</keyword>
<reference evidence="1" key="1">
    <citation type="submission" date="2020-06" db="EMBL/GenBank/DDBJ databases">
        <title>Characterization of fructooligosaccharide metabolism and fructooligosaccharide-degrading enzymes in human commensal butyrate producers.</title>
        <authorList>
            <person name="Tanno H."/>
            <person name="Fujii T."/>
            <person name="Hirano K."/>
            <person name="Maeno S."/>
            <person name="Tonozuka T."/>
            <person name="Sakamoto M."/>
            <person name="Ohkuma M."/>
            <person name="Tochio T."/>
            <person name="Endo A."/>
        </authorList>
    </citation>
    <scope>NUCLEOTIDE SEQUENCE</scope>
    <source>
        <strain evidence="1">JCM 17466</strain>
    </source>
</reference>
<dbReference type="EMBL" id="BLYI01000047">
    <property type="protein sequence ID" value="GFO85879.1"/>
    <property type="molecule type" value="Genomic_DNA"/>
</dbReference>
<evidence type="ECO:0000313" key="2">
    <source>
        <dbReference type="Proteomes" id="UP000613208"/>
    </source>
</evidence>
<sequence>MKKTYETPVAYAEEFMPNEYVAVCWGVACSTNKANRYEASIHNSAQDHRGEYCGTTGHQWLTDVDNDGTPERMSEIGTDGLGTLACTIYTDGTYGQKGNISEVEVGDYIYWTTSAGSGRDRRTWHHQGWVTETTPGHPNRS</sequence>
<comment type="caution">
    <text evidence="1">The sequence shown here is derived from an EMBL/GenBank/DDBJ whole genome shotgun (WGS) entry which is preliminary data.</text>
</comment>
<evidence type="ECO:0000313" key="1">
    <source>
        <dbReference type="EMBL" id="GFO85879.1"/>
    </source>
</evidence>
<dbReference type="RefSeq" id="WP_201311570.1">
    <property type="nucleotide sequence ID" value="NZ_BLYI01000047.1"/>
</dbReference>
<accession>A0A916Q7K2</accession>
<proteinExistence type="predicted"/>
<protein>
    <submittedName>
        <fullName evidence="1">Uncharacterized protein</fullName>
    </submittedName>
</protein>
<gene>
    <name evidence="1" type="ORF">ANBU17_22260</name>
</gene>
<organism evidence="1 2">
    <name type="scientific">Anaerostipes butyraticus</name>
    <dbReference type="NCBI Taxonomy" id="645466"/>
    <lineage>
        <taxon>Bacteria</taxon>
        <taxon>Bacillati</taxon>
        <taxon>Bacillota</taxon>
        <taxon>Clostridia</taxon>
        <taxon>Lachnospirales</taxon>
        <taxon>Lachnospiraceae</taxon>
        <taxon>Anaerostipes</taxon>
    </lineage>
</organism>
<name>A0A916Q7K2_9FIRM</name>
<dbReference type="AlphaFoldDB" id="A0A916Q7K2"/>
<dbReference type="Proteomes" id="UP000613208">
    <property type="component" value="Unassembled WGS sequence"/>
</dbReference>